<dbReference type="InterPro" id="IPR010987">
    <property type="entry name" value="Glutathione-S-Trfase_C-like"/>
</dbReference>
<dbReference type="UniPathway" id="UPA00662"/>
<protein>
    <recommendedName>
        <fullName evidence="4">Prostaglandin E synthase 2</fullName>
        <ecNumber evidence="3">5.3.99.3</ecNumber>
    </recommendedName>
    <alternativeName>
        <fullName evidence="17">Microsomal prostaglandin E synthase 2</fullName>
    </alternativeName>
</protein>
<evidence type="ECO:0000256" key="5">
    <source>
        <dbReference type="ARBA" id="ARBA00022501"/>
    </source>
</evidence>
<dbReference type="Gene3D" id="3.40.30.10">
    <property type="entry name" value="Glutaredoxin"/>
    <property type="match status" value="1"/>
</dbReference>
<evidence type="ECO:0000313" key="21">
    <source>
        <dbReference type="Proteomes" id="UP000790787"/>
    </source>
</evidence>
<dbReference type="GeneID" id="107828701"/>
<dbReference type="SFLD" id="SFLDS00019">
    <property type="entry name" value="Glutathione_Transferase_(cytos"/>
    <property type="match status" value="1"/>
</dbReference>
<dbReference type="Proteomes" id="UP000790787">
    <property type="component" value="Chromosome 12"/>
</dbReference>
<dbReference type="RefSeq" id="XP_016511552.1">
    <property type="nucleotide sequence ID" value="XM_016656066.2"/>
</dbReference>
<dbReference type="AlphaFoldDB" id="A0A1S4DDP5"/>
<dbReference type="RefSeq" id="XP_016511552.1">
    <property type="nucleotide sequence ID" value="XM_016656066.1"/>
</dbReference>
<accession>A0A1S4DDP5</accession>
<keyword evidence="6" id="KW-0444">Lipid biosynthesis</keyword>
<name>A0A1S4DDP5_TOBAC</name>
<dbReference type="InterPro" id="IPR036249">
    <property type="entry name" value="Thioredoxin-like_sf"/>
</dbReference>
<keyword evidence="11" id="KW-0443">Lipid metabolism</keyword>
<dbReference type="EC" id="5.3.99.3" evidence="3"/>
<dbReference type="PROSITE" id="PS51354">
    <property type="entry name" value="GLUTAREDOXIN_2"/>
    <property type="match status" value="1"/>
</dbReference>
<evidence type="ECO:0000256" key="9">
    <source>
        <dbReference type="ARBA" id="ARBA00022832"/>
    </source>
</evidence>
<keyword evidence="12" id="KW-0472">Membrane</keyword>
<evidence type="ECO:0000256" key="15">
    <source>
        <dbReference type="ARBA" id="ARBA00023930"/>
    </source>
</evidence>
<keyword evidence="8" id="KW-0812">Transmembrane</keyword>
<evidence type="ECO:0000256" key="10">
    <source>
        <dbReference type="ARBA" id="ARBA00022989"/>
    </source>
</evidence>
<evidence type="ECO:0000256" key="14">
    <source>
        <dbReference type="ARBA" id="ARBA00023235"/>
    </source>
</evidence>
<dbReference type="InterPro" id="IPR034334">
    <property type="entry name" value="PGES2"/>
</dbReference>
<dbReference type="STRING" id="4097.A0A1S4DDP5"/>
<dbReference type="SMR" id="A0A1S4DDP5"/>
<dbReference type="GO" id="GO:0050220">
    <property type="term" value="F:prostaglandin-E synthase activity"/>
    <property type="evidence" value="ECO:0000318"/>
    <property type="project" value="GO_Central"/>
</dbReference>
<evidence type="ECO:0000259" key="19">
    <source>
        <dbReference type="PROSITE" id="PS50404"/>
    </source>
</evidence>
<evidence type="ECO:0000256" key="18">
    <source>
        <dbReference type="ARBA" id="ARBA00037847"/>
    </source>
</evidence>
<evidence type="ECO:0000256" key="12">
    <source>
        <dbReference type="ARBA" id="ARBA00023136"/>
    </source>
</evidence>
<dbReference type="SFLD" id="SFLDG01182">
    <property type="entry name" value="Prostaglandin_E_synthase_like"/>
    <property type="match status" value="1"/>
</dbReference>
<evidence type="ECO:0000256" key="6">
    <source>
        <dbReference type="ARBA" id="ARBA00022516"/>
    </source>
</evidence>
<dbReference type="GO" id="GO:0012505">
    <property type="term" value="C:endomembrane system"/>
    <property type="evidence" value="ECO:0007669"/>
    <property type="project" value="UniProtKB-SubCell"/>
</dbReference>
<dbReference type="KEGG" id="nta:107828701"/>
<comment type="catalytic activity">
    <reaction evidence="15">
        <text>prostaglandin H2 = (12S)-hydroxy-(5Z,8E,10E)-heptadecatrienoate + malonaldehyde</text>
        <dbReference type="Rhea" id="RHEA:48644"/>
        <dbReference type="ChEBI" id="CHEBI:57405"/>
        <dbReference type="ChEBI" id="CHEBI:90694"/>
        <dbReference type="ChEBI" id="CHEBI:566274"/>
    </reaction>
    <physiologicalReaction direction="left-to-right" evidence="15">
        <dbReference type="Rhea" id="RHEA:48645"/>
    </physiologicalReaction>
</comment>
<dbReference type="PROSITE" id="PS50405">
    <property type="entry name" value="GST_CTER"/>
    <property type="match status" value="1"/>
</dbReference>
<dbReference type="SFLD" id="SFLDG01203">
    <property type="entry name" value="Prostaglandin_E_synthase_like1"/>
    <property type="match status" value="1"/>
</dbReference>
<feature type="domain" description="GST N-terminal" evidence="19">
    <location>
        <begin position="87"/>
        <end position="163"/>
    </location>
</feature>
<evidence type="ECO:0000256" key="8">
    <source>
        <dbReference type="ARBA" id="ARBA00022692"/>
    </source>
</evidence>
<dbReference type="Pfam" id="PF13417">
    <property type="entry name" value="GST_N_3"/>
    <property type="match status" value="1"/>
</dbReference>
<dbReference type="InterPro" id="IPR040079">
    <property type="entry name" value="Glutathione_S-Trfase"/>
</dbReference>
<dbReference type="PANTHER" id="PTHR12782">
    <property type="entry name" value="MICROSOMAL PROSTAGLANDIN E SYNTHASE-2"/>
    <property type="match status" value="1"/>
</dbReference>
<dbReference type="InterPro" id="IPR004045">
    <property type="entry name" value="Glutathione_S-Trfase_N"/>
</dbReference>
<evidence type="ECO:0000256" key="7">
    <source>
        <dbReference type="ARBA" id="ARBA00022585"/>
    </source>
</evidence>
<evidence type="ECO:0000256" key="13">
    <source>
        <dbReference type="ARBA" id="ARBA00023160"/>
    </source>
</evidence>
<feature type="domain" description="GST C-terminal" evidence="20">
    <location>
        <begin position="188"/>
        <end position="316"/>
    </location>
</feature>
<dbReference type="CDD" id="cd03197">
    <property type="entry name" value="GST_C_mPGES2"/>
    <property type="match status" value="1"/>
</dbReference>
<dbReference type="PaxDb" id="4097-A0A1S4DDP5"/>
<reference evidence="22" key="2">
    <citation type="submission" date="2025-08" db="UniProtKB">
        <authorList>
            <consortium name="RefSeq"/>
        </authorList>
    </citation>
    <scope>IDENTIFICATION</scope>
    <source>
        <tissue evidence="22">Leaf</tissue>
    </source>
</reference>
<evidence type="ECO:0000256" key="16">
    <source>
        <dbReference type="ARBA" id="ARBA00023931"/>
    </source>
</evidence>
<dbReference type="PANTHER" id="PTHR12782:SF5">
    <property type="entry name" value="PROSTAGLANDIN E SYNTHASE 2"/>
    <property type="match status" value="1"/>
</dbReference>
<reference evidence="21" key="1">
    <citation type="journal article" date="2014" name="Nat. Commun.">
        <title>The tobacco genome sequence and its comparison with those of tomato and potato.</title>
        <authorList>
            <person name="Sierro N."/>
            <person name="Battey J.N."/>
            <person name="Ouadi S."/>
            <person name="Bakaher N."/>
            <person name="Bovet L."/>
            <person name="Willig A."/>
            <person name="Goepfert S."/>
            <person name="Peitsch M.C."/>
            <person name="Ivanov N.V."/>
        </authorList>
    </citation>
    <scope>NUCLEOTIDE SEQUENCE [LARGE SCALE GENOMIC DNA]</scope>
</reference>
<evidence type="ECO:0000313" key="22">
    <source>
        <dbReference type="RefSeq" id="XP_016511552.1"/>
    </source>
</evidence>
<dbReference type="SUPFAM" id="SSF52833">
    <property type="entry name" value="Thioredoxin-like"/>
    <property type="match status" value="1"/>
</dbReference>
<dbReference type="Gene3D" id="1.20.1050.10">
    <property type="match status" value="1"/>
</dbReference>
<evidence type="ECO:0000256" key="3">
    <source>
        <dbReference type="ARBA" id="ARBA00012203"/>
    </source>
</evidence>
<dbReference type="Pfam" id="PF13410">
    <property type="entry name" value="GST_C_2"/>
    <property type="match status" value="1"/>
</dbReference>
<dbReference type="InterPro" id="IPR034335">
    <property type="entry name" value="PGES2_C"/>
</dbReference>
<proteinExistence type="inferred from homology"/>
<dbReference type="GO" id="GO:0001516">
    <property type="term" value="P:prostaglandin biosynthetic process"/>
    <property type="evidence" value="ECO:0007669"/>
    <property type="project" value="UniProtKB-UniPathway"/>
</dbReference>
<keyword evidence="10" id="KW-1133">Transmembrane helix</keyword>
<dbReference type="PROSITE" id="PS00195">
    <property type="entry name" value="GLUTAREDOXIN_1"/>
    <property type="match status" value="1"/>
</dbReference>
<dbReference type="OMA" id="YTRMENT"/>
<sequence>MRRISGIAAICRAMDGAAAVSVPQYRTSTVARYSASSSKYSVRSNWYQPTRTAAHAVAGSVLFSVAATTLTEEVHAKEAVPPELRPKDIVLYQYEACPFCNKVKAFLDYYDIAYKIIEVNPISKKEIKWSDYQKVPIVIVDGETLLDSSDIIDKLFEKVRPVDSTSDADEESKWRKWVDNHLVHVLAPNIYRTTSEALESFEYITSHGNFGFTERFTVKYGGAASMYFVSKRLKKKYNITDERAALYEAAETWVDALKGRDFLGGSKPNLADLAVYGVLRPIRYLKSGRDMVENTHIGDWYSRMESAVGVSARIQA</sequence>
<evidence type="ECO:0000256" key="17">
    <source>
        <dbReference type="ARBA" id="ARBA00031041"/>
    </source>
</evidence>
<evidence type="ECO:0000256" key="1">
    <source>
        <dbReference type="ARBA" id="ARBA00004702"/>
    </source>
</evidence>
<dbReference type="OrthoDB" id="423541at2759"/>
<comment type="similarity">
    <text evidence="2">Belongs to the GST superfamily.</text>
</comment>
<keyword evidence="13" id="KW-0275">Fatty acid biosynthesis</keyword>
<comment type="pathway">
    <text evidence="1">Lipid metabolism; prostaglandin biosynthesis.</text>
</comment>
<comment type="catalytic activity">
    <reaction evidence="16">
        <text>prostaglandin H2 = prostaglandin E2</text>
        <dbReference type="Rhea" id="RHEA:12893"/>
        <dbReference type="ChEBI" id="CHEBI:57405"/>
        <dbReference type="ChEBI" id="CHEBI:606564"/>
        <dbReference type="EC" id="5.3.99.3"/>
    </reaction>
    <physiologicalReaction direction="left-to-right" evidence="16">
        <dbReference type="Rhea" id="RHEA:12894"/>
    </physiologicalReaction>
</comment>
<keyword evidence="9" id="KW-0276">Fatty acid metabolism</keyword>
<dbReference type="SUPFAM" id="SSF47616">
    <property type="entry name" value="GST C-terminal domain-like"/>
    <property type="match status" value="1"/>
</dbReference>
<organism evidence="21 22">
    <name type="scientific">Nicotiana tabacum</name>
    <name type="common">Common tobacco</name>
    <dbReference type="NCBI Taxonomy" id="4097"/>
    <lineage>
        <taxon>Eukaryota</taxon>
        <taxon>Viridiplantae</taxon>
        <taxon>Streptophyta</taxon>
        <taxon>Embryophyta</taxon>
        <taxon>Tracheophyta</taxon>
        <taxon>Spermatophyta</taxon>
        <taxon>Magnoliopsida</taxon>
        <taxon>eudicotyledons</taxon>
        <taxon>Gunneridae</taxon>
        <taxon>Pentapetalae</taxon>
        <taxon>asterids</taxon>
        <taxon>lamiids</taxon>
        <taxon>Solanales</taxon>
        <taxon>Solanaceae</taxon>
        <taxon>Nicotianoideae</taxon>
        <taxon>Nicotianeae</taxon>
        <taxon>Nicotiana</taxon>
    </lineage>
</organism>
<dbReference type="InterPro" id="IPR036282">
    <property type="entry name" value="Glutathione-S-Trfase_C_sf"/>
</dbReference>
<dbReference type="InterPro" id="IPR011767">
    <property type="entry name" value="GLR_AS"/>
</dbReference>
<dbReference type="GO" id="GO:0005739">
    <property type="term" value="C:mitochondrion"/>
    <property type="evidence" value="ECO:0000318"/>
    <property type="project" value="GO_Central"/>
</dbReference>
<keyword evidence="21" id="KW-1185">Reference proteome</keyword>
<evidence type="ECO:0000256" key="2">
    <source>
        <dbReference type="ARBA" id="ARBA00007409"/>
    </source>
</evidence>
<comment type="subcellular location">
    <subcellularLocation>
        <location evidence="18">Endomembrane system</location>
        <topology evidence="18">Single-pass membrane protein</topology>
    </subcellularLocation>
</comment>
<evidence type="ECO:0000259" key="20">
    <source>
        <dbReference type="PROSITE" id="PS50405"/>
    </source>
</evidence>
<evidence type="ECO:0000256" key="4">
    <source>
        <dbReference type="ARBA" id="ARBA00019474"/>
    </source>
</evidence>
<keyword evidence="7" id="KW-0643">Prostaglandin biosynthesis</keyword>
<keyword evidence="14" id="KW-0413">Isomerase</keyword>
<gene>
    <name evidence="22" type="primary">LOC107828701</name>
</gene>
<evidence type="ECO:0000256" key="11">
    <source>
        <dbReference type="ARBA" id="ARBA00023098"/>
    </source>
</evidence>
<dbReference type="PROSITE" id="PS50404">
    <property type="entry name" value="GST_NTER"/>
    <property type="match status" value="1"/>
</dbReference>
<keyword evidence="5" id="KW-0644">Prostaglandin metabolism</keyword>